<evidence type="ECO:0000313" key="2">
    <source>
        <dbReference type="Proteomes" id="UP000650081"/>
    </source>
</evidence>
<comment type="caution">
    <text evidence="1">The sequence shown here is derived from an EMBL/GenBank/DDBJ whole genome shotgun (WGS) entry which is preliminary data.</text>
</comment>
<gene>
    <name evidence="1" type="ORF">H9S92_10125</name>
</gene>
<dbReference type="AlphaFoldDB" id="A0A923PI23"/>
<name>A0A923PI23_9BACT</name>
<dbReference type="Proteomes" id="UP000650081">
    <property type="component" value="Unassembled WGS sequence"/>
</dbReference>
<protein>
    <submittedName>
        <fullName evidence="1">T9SS type A sorting domain-containing protein</fullName>
    </submittedName>
</protein>
<proteinExistence type="predicted"/>
<accession>A0A923PI23</accession>
<organism evidence="1 2">
    <name type="scientific">Neolewinella lacunae</name>
    <dbReference type="NCBI Taxonomy" id="1517758"/>
    <lineage>
        <taxon>Bacteria</taxon>
        <taxon>Pseudomonadati</taxon>
        <taxon>Bacteroidota</taxon>
        <taxon>Saprospiria</taxon>
        <taxon>Saprospirales</taxon>
        <taxon>Lewinellaceae</taxon>
        <taxon>Neolewinella</taxon>
    </lineage>
</organism>
<dbReference type="RefSeq" id="WP_187466594.1">
    <property type="nucleotide sequence ID" value="NZ_JACSIT010000100.1"/>
</dbReference>
<dbReference type="EMBL" id="JACSIT010000100">
    <property type="protein sequence ID" value="MBC6994523.1"/>
    <property type="molecule type" value="Genomic_DNA"/>
</dbReference>
<reference evidence="1" key="1">
    <citation type="submission" date="2020-08" db="EMBL/GenBank/DDBJ databases">
        <title>Lewinella bacteria from marine environments.</title>
        <authorList>
            <person name="Zhong Y."/>
        </authorList>
    </citation>
    <scope>NUCLEOTIDE SEQUENCE</scope>
    <source>
        <strain evidence="1">KCTC 42187</strain>
    </source>
</reference>
<evidence type="ECO:0000313" key="1">
    <source>
        <dbReference type="EMBL" id="MBC6994523.1"/>
    </source>
</evidence>
<keyword evidence="2" id="KW-1185">Reference proteome</keyword>
<sequence>MLGKNGVDQRQDVAIWGEHYLIRFTGLLVSPLEFVDELLLVNDQGEDFNQFSFNPNNQVNSISRAYFTVLSDSFAVAVATEEMPTLVRFDQTGNQLNTRSLAPGSTYPSVRAAGDSLLYLTEEGTTAGGKRIITVRALRPDFTDVYTMEVATENDVYFNAASTDASGAYYLVYWEYDPEAQAGIGYRALKIDDLGEVVWERQIADPVRSGGIHQGYLAILPVGESGVTVLEGLEFSATGCIGNFCESEFGRLRIYPDRDGPAEVYDLNFSPFGMELLPGGEPFVYGTTSYYSDGGKGVLFKPGGWPDGTEVHLLEFPDTAEYGPASNNSIFGMSVAENGDLVGIGGVKLGDGSDIDNDNQQWFFRLRANGCFAADCSDLAENPGDLVPVNDYMTDASFTIAPNPAGAHFRLLGLEAPAEYRIISPMGQTMGMGTATEGTEVRLAAVPPGVYLLLLTRNGRVVGRQKLLRI</sequence>